<evidence type="ECO:0000313" key="2">
    <source>
        <dbReference type="Proteomes" id="UP001596406"/>
    </source>
</evidence>
<dbReference type="Proteomes" id="UP001596406">
    <property type="component" value="Unassembled WGS sequence"/>
</dbReference>
<name>A0ABD5U8F8_9EURY</name>
<keyword evidence="2" id="KW-1185">Reference proteome</keyword>
<accession>A0ABD5U8F8</accession>
<reference evidence="1 2" key="1">
    <citation type="journal article" date="2019" name="Int. J. Syst. Evol. Microbiol.">
        <title>The Global Catalogue of Microorganisms (GCM) 10K type strain sequencing project: providing services to taxonomists for standard genome sequencing and annotation.</title>
        <authorList>
            <consortium name="The Broad Institute Genomics Platform"/>
            <consortium name="The Broad Institute Genome Sequencing Center for Infectious Disease"/>
            <person name="Wu L."/>
            <person name="Ma J."/>
        </authorList>
    </citation>
    <scope>NUCLEOTIDE SEQUENCE [LARGE SCALE GENOMIC DNA]</scope>
    <source>
        <strain evidence="1 2">PSRA2</strain>
    </source>
</reference>
<proteinExistence type="predicted"/>
<dbReference type="AlphaFoldDB" id="A0ABD5U8F8"/>
<sequence>MDMRRPPGVEPEGWPLHADAVVHPEYPLATAERALRRGGIDAEGER</sequence>
<gene>
    <name evidence="1" type="ORF">ACFQHK_09835</name>
</gene>
<organism evidence="1 2">
    <name type="scientific">Halomarina ordinaria</name>
    <dbReference type="NCBI Taxonomy" id="3033939"/>
    <lineage>
        <taxon>Archaea</taxon>
        <taxon>Methanobacteriati</taxon>
        <taxon>Methanobacteriota</taxon>
        <taxon>Stenosarchaea group</taxon>
        <taxon>Halobacteria</taxon>
        <taxon>Halobacteriales</taxon>
        <taxon>Natronomonadaceae</taxon>
        <taxon>Halomarina</taxon>
    </lineage>
</organism>
<evidence type="ECO:0000313" key="1">
    <source>
        <dbReference type="EMBL" id="MFC6836812.1"/>
    </source>
</evidence>
<dbReference type="RefSeq" id="WP_304448488.1">
    <property type="nucleotide sequence ID" value="NZ_JARRAH010000001.1"/>
</dbReference>
<protein>
    <submittedName>
        <fullName evidence="1">Uncharacterized protein</fullName>
    </submittedName>
</protein>
<comment type="caution">
    <text evidence="1">The sequence shown here is derived from an EMBL/GenBank/DDBJ whole genome shotgun (WGS) entry which is preliminary data.</text>
</comment>
<dbReference type="EMBL" id="JBHSXM010000001">
    <property type="protein sequence ID" value="MFC6836812.1"/>
    <property type="molecule type" value="Genomic_DNA"/>
</dbReference>